<dbReference type="SUPFAM" id="SSF49835">
    <property type="entry name" value="Virus attachment protein globular domain"/>
    <property type="match status" value="1"/>
</dbReference>
<dbReference type="Proteomes" id="UP000182015">
    <property type="component" value="Unassembled WGS sequence"/>
</dbReference>
<reference evidence="4" key="1">
    <citation type="submission" date="2016-06" db="EMBL/GenBank/DDBJ databases">
        <authorList>
            <person name="de Vries S.P.W."/>
            <person name="Hadjirin N.F."/>
            <person name="Lay E.M."/>
            <person name="Zadoks R.N."/>
            <person name="Peacock S.J."/>
            <person name="Parkhill J."/>
            <person name="Grant A.J."/>
            <person name="Mcdougall S."/>
            <person name="Holmes M.A."/>
        </authorList>
    </citation>
    <scope>NUCLEOTIDE SEQUENCE [LARGE SCALE GENOMIC DNA]</scope>
    <source>
        <strain evidence="4">NZ1587</strain>
    </source>
</reference>
<dbReference type="GO" id="GO:0007155">
    <property type="term" value="P:cell adhesion"/>
    <property type="evidence" value="ECO:0007669"/>
    <property type="project" value="InterPro"/>
</dbReference>
<dbReference type="Pfam" id="PF05895">
    <property type="entry name" value="DUF859"/>
    <property type="match status" value="1"/>
</dbReference>
<dbReference type="AlphaFoldDB" id="A0A1L8MKE4"/>
<accession>A0A1L8MKE4</accession>
<evidence type="ECO:0000313" key="4">
    <source>
        <dbReference type="Proteomes" id="UP000182015"/>
    </source>
</evidence>
<proteinExistence type="predicted"/>
<dbReference type="OrthoDB" id="2065107at2"/>
<dbReference type="STRING" id="1856638.A9Q68_09960"/>
<dbReference type="InterPro" id="IPR008577">
    <property type="entry name" value="DUF859"/>
</dbReference>
<gene>
    <name evidence="3" type="ORF">A9Q68_09960</name>
</gene>
<keyword evidence="2" id="KW-0945">Host-virus interaction</keyword>
<evidence type="ECO:0000313" key="3">
    <source>
        <dbReference type="EMBL" id="OJF71155.1"/>
    </source>
</evidence>
<name>A0A1L8MKE4_9STRE</name>
<dbReference type="InterPro" id="IPR008982">
    <property type="entry name" value="Adenovirus_pIV-like_att"/>
</dbReference>
<comment type="caution">
    <text evidence="3">The sequence shown here is derived from an EMBL/GenBank/DDBJ whole genome shotgun (WGS) entry which is preliminary data.</text>
</comment>
<dbReference type="GO" id="GO:0019062">
    <property type="term" value="P:virion attachment to host cell"/>
    <property type="evidence" value="ECO:0007669"/>
    <property type="project" value="InterPro"/>
</dbReference>
<comment type="subcellular location">
    <subcellularLocation>
        <location evidence="1">Virion</location>
    </subcellularLocation>
</comment>
<organism evidence="3 4">
    <name type="scientific">Streptococcus bovimastitidis</name>
    <dbReference type="NCBI Taxonomy" id="1856638"/>
    <lineage>
        <taxon>Bacteria</taxon>
        <taxon>Bacillati</taxon>
        <taxon>Bacillota</taxon>
        <taxon>Bacilli</taxon>
        <taxon>Lactobacillales</taxon>
        <taxon>Streptococcaceae</taxon>
        <taxon>Streptococcus</taxon>
    </lineage>
</organism>
<dbReference type="EMBL" id="LZDD01000004">
    <property type="protein sequence ID" value="OJF71155.1"/>
    <property type="molecule type" value="Genomic_DNA"/>
</dbReference>
<sequence length="665" mass="71975">MTEYRSASSREYYLKLWLDQVSQDKIKNQSTIRVRMFIVSGNYSFASYSLTSSITIAGQTLNGTTVTSMGFNQTITLIDKNIIVTHDSQGKLTANFTAVFNGQGGYGPGKLTITNSFKLTDIPRASTASLSPSTVDLGQPFTINITKTDASFTHTIRYNWYGVLGTIVDRTLGTSASFTPPIDFASNIPSATKGNGTIYVDTYSGSTLLGTNSYTFYGNVPTSVVPSLTGFTLTDNNPVSGAVVTGGEAFIRIMSDIKVNFGQTVGAYGSTITGYYAEIVGKGQTTTTNGGTLGMMNYTGTVTISAKVFDSRNRVSNIITRDVTILDYAPPVLSFKANRSATLNTTFTIARSAKISPLTVAGSQKNTMKLDFYVAPFGSSTYTLDNGAAGGSWTSISEIPTPANLSGSYSPTSSWTVKGVLSDKFTSAEFIFTVGTEAVVFAYDQSGFGILKIREQGALDVGGDIFANGKQIQQLQLSLKDGTQITATGDLNNYKTTGFYMGNNTNLTNLPPAVSGSHPWYHIIVQRHNDQYVLQQAVDFNGVITAYRVCYSGTWKGWQYLTQSTHPNLVNTGWVNIGNGFQYKRVGDLVSLYYDFTISNGTTSLTVGTIPTALTPRRQMFRIASWDNSVNNYSIHIQVDVNGNVQWLNPSAFNKSYAGSVSWLI</sequence>
<dbReference type="CDD" id="cd19958">
    <property type="entry name" value="pyocin_knob"/>
    <property type="match status" value="1"/>
</dbReference>
<evidence type="ECO:0000256" key="2">
    <source>
        <dbReference type="ARBA" id="ARBA00022581"/>
    </source>
</evidence>
<dbReference type="RefSeq" id="WP_071794570.1">
    <property type="nucleotide sequence ID" value="NZ_LZDD01000004.1"/>
</dbReference>
<keyword evidence="4" id="KW-1185">Reference proteome</keyword>
<evidence type="ECO:0000256" key="1">
    <source>
        <dbReference type="ARBA" id="ARBA00004328"/>
    </source>
</evidence>
<protein>
    <submittedName>
        <fullName evidence="3">Uncharacterized protein</fullName>
    </submittedName>
</protein>